<sequence length="44" mass="4929">MTGNCQILTFTMMVLTVFVMVKKFNTSSVRVPLVILVAILNQIN</sequence>
<proteinExistence type="predicted"/>
<protein>
    <submittedName>
        <fullName evidence="1">Uncharacterized protein</fullName>
    </submittedName>
</protein>
<evidence type="ECO:0000313" key="1">
    <source>
        <dbReference type="EMBL" id="RZC38048.1"/>
    </source>
</evidence>
<dbReference type="Proteomes" id="UP000292052">
    <property type="component" value="Unassembled WGS sequence"/>
</dbReference>
<organism evidence="1 2">
    <name type="scientific">Asbolus verrucosus</name>
    <name type="common">Desert ironclad beetle</name>
    <dbReference type="NCBI Taxonomy" id="1661398"/>
    <lineage>
        <taxon>Eukaryota</taxon>
        <taxon>Metazoa</taxon>
        <taxon>Ecdysozoa</taxon>
        <taxon>Arthropoda</taxon>
        <taxon>Hexapoda</taxon>
        <taxon>Insecta</taxon>
        <taxon>Pterygota</taxon>
        <taxon>Neoptera</taxon>
        <taxon>Endopterygota</taxon>
        <taxon>Coleoptera</taxon>
        <taxon>Polyphaga</taxon>
        <taxon>Cucujiformia</taxon>
        <taxon>Tenebrionidae</taxon>
        <taxon>Pimeliinae</taxon>
        <taxon>Asbolus</taxon>
    </lineage>
</organism>
<gene>
    <name evidence="1" type="ORF">BDFB_014667</name>
</gene>
<accession>A0A482W076</accession>
<dbReference type="AlphaFoldDB" id="A0A482W076"/>
<dbReference type="EMBL" id="QDEB01046899">
    <property type="protein sequence ID" value="RZC38048.1"/>
    <property type="molecule type" value="Genomic_DNA"/>
</dbReference>
<evidence type="ECO:0000313" key="2">
    <source>
        <dbReference type="Proteomes" id="UP000292052"/>
    </source>
</evidence>
<reference evidence="1 2" key="1">
    <citation type="submission" date="2017-03" db="EMBL/GenBank/DDBJ databases">
        <title>Genome of the blue death feigning beetle - Asbolus verrucosus.</title>
        <authorList>
            <person name="Rider S.D."/>
        </authorList>
    </citation>
    <scope>NUCLEOTIDE SEQUENCE [LARGE SCALE GENOMIC DNA]</scope>
    <source>
        <strain evidence="1">Butters</strain>
        <tissue evidence="1">Head and leg muscle</tissue>
    </source>
</reference>
<keyword evidence="2" id="KW-1185">Reference proteome</keyword>
<comment type="caution">
    <text evidence="1">The sequence shown here is derived from an EMBL/GenBank/DDBJ whole genome shotgun (WGS) entry which is preliminary data.</text>
</comment>
<name>A0A482W076_ASBVE</name>